<evidence type="ECO:0000313" key="2">
    <source>
        <dbReference type="EMBL" id="CAG6649290.1"/>
    </source>
</evidence>
<reference evidence="2" key="1">
    <citation type="submission" date="2021-05" db="EMBL/GenBank/DDBJ databases">
        <authorList>
            <person name="Alioto T."/>
            <person name="Alioto T."/>
            <person name="Gomez Garrido J."/>
        </authorList>
    </citation>
    <scope>NUCLEOTIDE SEQUENCE</scope>
</reference>
<proteinExistence type="predicted"/>
<feature type="compositionally biased region" description="Low complexity" evidence="1">
    <location>
        <begin position="14"/>
        <end position="25"/>
    </location>
</feature>
<name>A0A8D8RGJ5_9HEMI</name>
<evidence type="ECO:0000256" key="1">
    <source>
        <dbReference type="SAM" id="MobiDB-lite"/>
    </source>
</evidence>
<sequence>MLPNDQAFTEVGMDDGSSSNESSSSDSKKEDDTSPGEDGVEPPSKPNSGGAERKKTWAELREIVNELRRNLSSLSTMVPTSISFRQPLFPRRTAHVRTETSRYVRYNEL</sequence>
<protein>
    <submittedName>
        <fullName evidence="2">Uncharacterized protein</fullName>
    </submittedName>
</protein>
<accession>A0A8D8RGJ5</accession>
<feature type="region of interest" description="Disordered" evidence="1">
    <location>
        <begin position="1"/>
        <end position="56"/>
    </location>
</feature>
<dbReference type="AlphaFoldDB" id="A0A8D8RGJ5"/>
<dbReference type="EMBL" id="HBUF01156754">
    <property type="protein sequence ID" value="CAG6649290.1"/>
    <property type="molecule type" value="Transcribed_RNA"/>
</dbReference>
<organism evidence="2">
    <name type="scientific">Cacopsylla melanoneura</name>
    <dbReference type="NCBI Taxonomy" id="428564"/>
    <lineage>
        <taxon>Eukaryota</taxon>
        <taxon>Metazoa</taxon>
        <taxon>Ecdysozoa</taxon>
        <taxon>Arthropoda</taxon>
        <taxon>Hexapoda</taxon>
        <taxon>Insecta</taxon>
        <taxon>Pterygota</taxon>
        <taxon>Neoptera</taxon>
        <taxon>Paraneoptera</taxon>
        <taxon>Hemiptera</taxon>
        <taxon>Sternorrhyncha</taxon>
        <taxon>Psylloidea</taxon>
        <taxon>Psyllidae</taxon>
        <taxon>Psyllinae</taxon>
        <taxon>Cacopsylla</taxon>
    </lineage>
</organism>